<keyword evidence="3" id="KW-1185">Reference proteome</keyword>
<organism evidence="2 3">
    <name type="scientific">Candidatus Magnetaquiglobus chichijimensis</name>
    <dbReference type="NCBI Taxonomy" id="3141448"/>
    <lineage>
        <taxon>Bacteria</taxon>
        <taxon>Pseudomonadati</taxon>
        <taxon>Pseudomonadota</taxon>
        <taxon>Magnetococcia</taxon>
        <taxon>Magnetococcales</taxon>
        <taxon>Candidatus Magnetaquicoccaceae</taxon>
        <taxon>Candidatus Magnetaquiglobus</taxon>
    </lineage>
</organism>
<sequence length="297" mass="32365">MGPSKKELPRLVEVLPAFPPSACRILKLTSDINCPPKEIVRILDQDPPLARQLLHLINAPRCGLAEPVVSIRQAVVIVGINTIKNLALTVAPIEMLGRDSERTPFLEGQLSHAFAVGLIARQLARRLGLPGGETHDCFMAGLLHDYGKIVLHRLFPARYKKALAMAVKKQRPLHETERELFKLDHLGVGALLAEKWELSPHCALAMGRHHLPDDPESDSPLPDCVHAANIIAKTVGLGASGNPRIETTLPESVARRLDGTLPELIGSLGEIPAEMHKVQLFLNAWNATPADSTCEPP</sequence>
<comment type="caution">
    <text evidence="2">The sequence shown here is derived from an EMBL/GenBank/DDBJ whole genome shotgun (WGS) entry which is preliminary data.</text>
</comment>
<dbReference type="InterPro" id="IPR052340">
    <property type="entry name" value="RNase_Y/CdgJ"/>
</dbReference>
<dbReference type="RefSeq" id="WP_420904195.1">
    <property type="nucleotide sequence ID" value="NZ_BAAFGK010000002.1"/>
</dbReference>
<dbReference type="PANTHER" id="PTHR33525">
    <property type="match status" value="1"/>
</dbReference>
<dbReference type="CDD" id="cd00077">
    <property type="entry name" value="HDc"/>
    <property type="match status" value="1"/>
</dbReference>
<evidence type="ECO:0000313" key="3">
    <source>
        <dbReference type="Proteomes" id="UP001628193"/>
    </source>
</evidence>
<gene>
    <name evidence="2" type="ORF">SIID45300_00795</name>
</gene>
<dbReference type="PANTHER" id="PTHR33525:SF3">
    <property type="entry name" value="RIBONUCLEASE Y"/>
    <property type="match status" value="1"/>
</dbReference>
<dbReference type="InterPro" id="IPR003607">
    <property type="entry name" value="HD/PDEase_dom"/>
</dbReference>
<evidence type="ECO:0000313" key="2">
    <source>
        <dbReference type="EMBL" id="GAB0056487.1"/>
    </source>
</evidence>
<dbReference type="SMART" id="SM00471">
    <property type="entry name" value="HDc"/>
    <property type="match status" value="1"/>
</dbReference>
<evidence type="ECO:0000259" key="1">
    <source>
        <dbReference type="PROSITE" id="PS51833"/>
    </source>
</evidence>
<dbReference type="EMBL" id="BAAFGK010000002">
    <property type="protein sequence ID" value="GAB0056487.1"/>
    <property type="molecule type" value="Genomic_DNA"/>
</dbReference>
<dbReference type="InterPro" id="IPR013976">
    <property type="entry name" value="HDOD"/>
</dbReference>
<dbReference type="SUPFAM" id="SSF109604">
    <property type="entry name" value="HD-domain/PDEase-like"/>
    <property type="match status" value="1"/>
</dbReference>
<proteinExistence type="predicted"/>
<name>A0ABQ0C6J3_9PROT</name>
<accession>A0ABQ0C6J3</accession>
<dbReference type="Gene3D" id="1.10.3210.10">
    <property type="entry name" value="Hypothetical protein af1432"/>
    <property type="match status" value="1"/>
</dbReference>
<protein>
    <recommendedName>
        <fullName evidence="1">HDOD domain-containing protein</fullName>
    </recommendedName>
</protein>
<reference evidence="2 3" key="1">
    <citation type="submission" date="2024-09" db="EMBL/GenBank/DDBJ databases">
        <title>Draft genome sequence of Candidatus Magnetaquicoccaceae bacterium FCR-1.</title>
        <authorList>
            <person name="Shimoshige H."/>
            <person name="Shimamura S."/>
            <person name="Taoka A."/>
            <person name="Kobayashi H."/>
            <person name="Maekawa T."/>
        </authorList>
    </citation>
    <scope>NUCLEOTIDE SEQUENCE [LARGE SCALE GENOMIC DNA]</scope>
    <source>
        <strain evidence="2 3">FCR-1</strain>
    </source>
</reference>
<dbReference type="Pfam" id="PF08668">
    <property type="entry name" value="HDOD"/>
    <property type="match status" value="1"/>
</dbReference>
<feature type="domain" description="HDOD" evidence="1">
    <location>
        <begin position="15"/>
        <end position="212"/>
    </location>
</feature>
<dbReference type="PROSITE" id="PS51833">
    <property type="entry name" value="HDOD"/>
    <property type="match status" value="1"/>
</dbReference>
<dbReference type="Proteomes" id="UP001628193">
    <property type="component" value="Unassembled WGS sequence"/>
</dbReference>